<comment type="caution">
    <text evidence="2">The sequence shown here is derived from an EMBL/GenBank/DDBJ whole genome shotgun (WGS) entry which is preliminary data.</text>
</comment>
<keyword evidence="3" id="KW-1185">Reference proteome</keyword>
<evidence type="ECO:0000256" key="1">
    <source>
        <dbReference type="SAM" id="SignalP"/>
    </source>
</evidence>
<evidence type="ECO:0000313" key="2">
    <source>
        <dbReference type="EMBL" id="KAK7338844.1"/>
    </source>
</evidence>
<protein>
    <submittedName>
        <fullName evidence="2">Uncharacterized protein</fullName>
    </submittedName>
</protein>
<dbReference type="EMBL" id="JAYMYQ010000004">
    <property type="protein sequence ID" value="KAK7338844.1"/>
    <property type="molecule type" value="Genomic_DNA"/>
</dbReference>
<organism evidence="2 3">
    <name type="scientific">Canavalia gladiata</name>
    <name type="common">Sword bean</name>
    <name type="synonym">Dolichos gladiatus</name>
    <dbReference type="NCBI Taxonomy" id="3824"/>
    <lineage>
        <taxon>Eukaryota</taxon>
        <taxon>Viridiplantae</taxon>
        <taxon>Streptophyta</taxon>
        <taxon>Embryophyta</taxon>
        <taxon>Tracheophyta</taxon>
        <taxon>Spermatophyta</taxon>
        <taxon>Magnoliopsida</taxon>
        <taxon>eudicotyledons</taxon>
        <taxon>Gunneridae</taxon>
        <taxon>Pentapetalae</taxon>
        <taxon>rosids</taxon>
        <taxon>fabids</taxon>
        <taxon>Fabales</taxon>
        <taxon>Fabaceae</taxon>
        <taxon>Papilionoideae</taxon>
        <taxon>50 kb inversion clade</taxon>
        <taxon>NPAAA clade</taxon>
        <taxon>indigoferoid/millettioid clade</taxon>
        <taxon>Phaseoleae</taxon>
        <taxon>Canavalia</taxon>
    </lineage>
</organism>
<sequence length="72" mass="7626">MTSRFCQSLILGILFVALVLSSEPATADYVDLPPFVCKGKYGGVETCRPNCKGERCNCVGGVSGVSCCCSKR</sequence>
<dbReference type="AlphaFoldDB" id="A0AAN9LR07"/>
<keyword evidence="1" id="KW-0732">Signal</keyword>
<gene>
    <name evidence="2" type="ORF">VNO77_19477</name>
</gene>
<feature type="chain" id="PRO_5042963762" evidence="1">
    <location>
        <begin position="22"/>
        <end position="72"/>
    </location>
</feature>
<dbReference type="Proteomes" id="UP001367508">
    <property type="component" value="Unassembled WGS sequence"/>
</dbReference>
<name>A0AAN9LR07_CANGL</name>
<evidence type="ECO:0000313" key="3">
    <source>
        <dbReference type="Proteomes" id="UP001367508"/>
    </source>
</evidence>
<feature type="signal peptide" evidence="1">
    <location>
        <begin position="1"/>
        <end position="21"/>
    </location>
</feature>
<reference evidence="2 3" key="1">
    <citation type="submission" date="2024-01" db="EMBL/GenBank/DDBJ databases">
        <title>The genomes of 5 underutilized Papilionoideae crops provide insights into root nodulation and disease resistanc.</title>
        <authorList>
            <person name="Jiang F."/>
        </authorList>
    </citation>
    <scope>NUCLEOTIDE SEQUENCE [LARGE SCALE GENOMIC DNA]</scope>
    <source>
        <strain evidence="2">LVBAO_FW01</strain>
        <tissue evidence="2">Leaves</tissue>
    </source>
</reference>
<accession>A0AAN9LR07</accession>
<proteinExistence type="predicted"/>